<dbReference type="PROSITE" id="PS01209">
    <property type="entry name" value="LDLRA_1"/>
    <property type="match status" value="2"/>
</dbReference>
<keyword evidence="6" id="KW-0472">Membrane</keyword>
<dbReference type="SUPFAM" id="SSF57424">
    <property type="entry name" value="LDL receptor-like module"/>
    <property type="match status" value="3"/>
</dbReference>
<dbReference type="SMART" id="SM00192">
    <property type="entry name" value="LDLa"/>
    <property type="match status" value="3"/>
</dbReference>
<dbReference type="GO" id="GO:0016192">
    <property type="term" value="P:vesicle-mediated transport"/>
    <property type="evidence" value="ECO:0007669"/>
    <property type="project" value="UniProtKB-ARBA"/>
</dbReference>
<keyword evidence="10" id="KW-1185">Reference proteome</keyword>
<evidence type="ECO:0000256" key="2">
    <source>
        <dbReference type="ARBA" id="ARBA00004308"/>
    </source>
</evidence>
<dbReference type="InterPro" id="IPR023415">
    <property type="entry name" value="LDLR_class-A_CS"/>
</dbReference>
<evidence type="ECO:0000256" key="8">
    <source>
        <dbReference type="PROSITE-ProRule" id="PRU00124"/>
    </source>
</evidence>
<dbReference type="PRINTS" id="PR00261">
    <property type="entry name" value="LDLRECEPTOR"/>
</dbReference>
<evidence type="ECO:0000256" key="6">
    <source>
        <dbReference type="ARBA" id="ARBA00023136"/>
    </source>
</evidence>
<feature type="disulfide bond" evidence="8">
    <location>
        <begin position="122"/>
        <end position="134"/>
    </location>
</feature>
<dbReference type="InterPro" id="IPR050685">
    <property type="entry name" value="LDLR"/>
</dbReference>
<evidence type="ECO:0000256" key="4">
    <source>
        <dbReference type="ARBA" id="ARBA00022737"/>
    </source>
</evidence>
<gene>
    <name evidence="9" type="primary">modSP</name>
    <name evidence="9" type="ORF">EVAR_85531_1</name>
</gene>
<feature type="disulfide bond" evidence="8">
    <location>
        <begin position="170"/>
        <end position="188"/>
    </location>
</feature>
<keyword evidence="9" id="KW-0378">Hydrolase</keyword>
<accession>A0A4C1VDC3</accession>
<keyword evidence="9" id="KW-0645">Protease</keyword>
<comment type="caution">
    <text evidence="8">Lacks conserved residue(s) required for the propagation of feature annotation.</text>
</comment>
<dbReference type="EMBL" id="BGZK01000316">
    <property type="protein sequence ID" value="GBP36282.1"/>
    <property type="molecule type" value="Genomic_DNA"/>
</dbReference>
<keyword evidence="3" id="KW-0812">Transmembrane</keyword>
<evidence type="ECO:0000256" key="5">
    <source>
        <dbReference type="ARBA" id="ARBA00022989"/>
    </source>
</evidence>
<evidence type="ECO:0000256" key="7">
    <source>
        <dbReference type="ARBA" id="ARBA00023157"/>
    </source>
</evidence>
<feature type="disulfide bond" evidence="8">
    <location>
        <begin position="129"/>
        <end position="147"/>
    </location>
</feature>
<reference evidence="9 10" key="1">
    <citation type="journal article" date="2019" name="Commun. Biol.">
        <title>The bagworm genome reveals a unique fibroin gene that provides high tensile strength.</title>
        <authorList>
            <person name="Kono N."/>
            <person name="Nakamura H."/>
            <person name="Ohtoshi R."/>
            <person name="Tomita M."/>
            <person name="Numata K."/>
            <person name="Arakawa K."/>
        </authorList>
    </citation>
    <scope>NUCLEOTIDE SEQUENCE [LARGE SCALE GENOMIC DNA]</scope>
</reference>
<keyword evidence="5" id="KW-1133">Transmembrane helix</keyword>
<evidence type="ECO:0000256" key="1">
    <source>
        <dbReference type="ARBA" id="ARBA00004167"/>
    </source>
</evidence>
<dbReference type="InterPro" id="IPR002172">
    <property type="entry name" value="LDrepeatLR_classA_rpt"/>
</dbReference>
<dbReference type="PANTHER" id="PTHR24270:SF59">
    <property type="entry name" value="LDL RECEPTOR REPEAT-CONTAINING PROTEIN EGG-1-RELATED"/>
    <property type="match status" value="1"/>
</dbReference>
<dbReference type="PANTHER" id="PTHR24270">
    <property type="entry name" value="LOW-DENSITY LIPOPROTEIN RECEPTOR-RELATED"/>
    <property type="match status" value="1"/>
</dbReference>
<name>A0A4C1VDC3_EUMVA</name>
<dbReference type="Pfam" id="PF00057">
    <property type="entry name" value="Ldl_recept_a"/>
    <property type="match status" value="3"/>
</dbReference>
<keyword evidence="7 8" id="KW-1015">Disulfide bond</keyword>
<feature type="disulfide bond" evidence="8">
    <location>
        <begin position="72"/>
        <end position="90"/>
    </location>
</feature>
<comment type="caution">
    <text evidence="9">The sequence shown here is derived from an EMBL/GenBank/DDBJ whole genome shotgun (WGS) entry which is preliminary data.</text>
</comment>
<protein>
    <submittedName>
        <fullName evidence="9">Modular serine protease</fullName>
    </submittedName>
</protein>
<proteinExistence type="predicted"/>
<dbReference type="OrthoDB" id="2019384at2759"/>
<dbReference type="STRING" id="151549.A0A4C1VDC3"/>
<sequence>MRSGFFISSKHLNGFKDSDQCGVVGSSRSHVGNCRPGAASGPLGKRMRTGSECLGACAGVWVSFGRLHSFRCDNGQCARADAVCDGVFDCADKTDEVCWTIKHGASLEDADFVFRRKRQAACRKGQWQCRDGSCIAFDGVCDGARDCADGSDETHALCRNLKCQSNWFRCTYGACVDGTAPCNGVRECADGSDELQPRCFNETDGIKSVKQIHLRKPKHKTNLCYVADGFLLLRKIDVTVWRTLSGVLGPRSLKGAPEEWWV</sequence>
<feature type="disulfide bond" evidence="8">
    <location>
        <begin position="163"/>
        <end position="175"/>
    </location>
</feature>
<organism evidence="9 10">
    <name type="scientific">Eumeta variegata</name>
    <name type="common">Bagworm moth</name>
    <name type="synonym">Eumeta japonica</name>
    <dbReference type="NCBI Taxonomy" id="151549"/>
    <lineage>
        <taxon>Eukaryota</taxon>
        <taxon>Metazoa</taxon>
        <taxon>Ecdysozoa</taxon>
        <taxon>Arthropoda</taxon>
        <taxon>Hexapoda</taxon>
        <taxon>Insecta</taxon>
        <taxon>Pterygota</taxon>
        <taxon>Neoptera</taxon>
        <taxon>Endopterygota</taxon>
        <taxon>Lepidoptera</taxon>
        <taxon>Glossata</taxon>
        <taxon>Ditrysia</taxon>
        <taxon>Tineoidea</taxon>
        <taxon>Psychidae</taxon>
        <taxon>Oiketicinae</taxon>
        <taxon>Eumeta</taxon>
    </lineage>
</organism>
<dbReference type="GO" id="GO:0005886">
    <property type="term" value="C:plasma membrane"/>
    <property type="evidence" value="ECO:0007669"/>
    <property type="project" value="TreeGrafter"/>
</dbReference>
<dbReference type="CDD" id="cd00112">
    <property type="entry name" value="LDLa"/>
    <property type="match status" value="3"/>
</dbReference>
<dbReference type="Gene3D" id="4.10.400.10">
    <property type="entry name" value="Low-density Lipoprotein Receptor"/>
    <property type="match status" value="3"/>
</dbReference>
<keyword evidence="4" id="KW-0677">Repeat</keyword>
<evidence type="ECO:0000256" key="3">
    <source>
        <dbReference type="ARBA" id="ARBA00022692"/>
    </source>
</evidence>
<dbReference type="GO" id="GO:0006508">
    <property type="term" value="P:proteolysis"/>
    <property type="evidence" value="ECO:0007669"/>
    <property type="project" value="UniProtKB-KW"/>
</dbReference>
<dbReference type="GO" id="GO:0008233">
    <property type="term" value="F:peptidase activity"/>
    <property type="evidence" value="ECO:0007669"/>
    <property type="project" value="UniProtKB-KW"/>
</dbReference>
<dbReference type="Proteomes" id="UP000299102">
    <property type="component" value="Unassembled WGS sequence"/>
</dbReference>
<dbReference type="InterPro" id="IPR036055">
    <property type="entry name" value="LDL_receptor-like_sf"/>
</dbReference>
<evidence type="ECO:0000313" key="10">
    <source>
        <dbReference type="Proteomes" id="UP000299102"/>
    </source>
</evidence>
<dbReference type="GO" id="GO:0012505">
    <property type="term" value="C:endomembrane system"/>
    <property type="evidence" value="ECO:0007669"/>
    <property type="project" value="UniProtKB-SubCell"/>
</dbReference>
<evidence type="ECO:0000313" key="9">
    <source>
        <dbReference type="EMBL" id="GBP36282.1"/>
    </source>
</evidence>
<comment type="subcellular location">
    <subcellularLocation>
        <location evidence="2">Endomembrane system</location>
    </subcellularLocation>
    <subcellularLocation>
        <location evidence="1">Membrane</location>
        <topology evidence="1">Single-pass membrane protein</topology>
    </subcellularLocation>
</comment>
<dbReference type="PROSITE" id="PS50068">
    <property type="entry name" value="LDLRA_2"/>
    <property type="match status" value="3"/>
</dbReference>
<dbReference type="AlphaFoldDB" id="A0A4C1VDC3"/>